<dbReference type="SMART" id="SM01194">
    <property type="entry name" value="eRF1_1"/>
    <property type="match status" value="1"/>
</dbReference>
<comment type="similarity">
    <text evidence="2">Belongs to the eukaryotic release factor 1 family.</text>
</comment>
<feature type="region of interest" description="Disordered" evidence="6">
    <location>
        <begin position="419"/>
        <end position="441"/>
    </location>
</feature>
<dbReference type="Gene3D" id="3.30.960.10">
    <property type="entry name" value="eRF1 domain 1"/>
    <property type="match status" value="1"/>
</dbReference>
<keyword evidence="4" id="KW-0963">Cytoplasm</keyword>
<dbReference type="InterPro" id="IPR005141">
    <property type="entry name" value="eRF1_2"/>
</dbReference>
<dbReference type="NCBIfam" id="TIGR03676">
    <property type="entry name" value="aRF1_eRF1"/>
    <property type="match status" value="1"/>
</dbReference>
<dbReference type="Gene3D" id="3.30.420.60">
    <property type="entry name" value="eRF1 domain 2"/>
    <property type="match status" value="1"/>
</dbReference>
<evidence type="ECO:0000256" key="1">
    <source>
        <dbReference type="ARBA" id="ARBA00004496"/>
    </source>
</evidence>
<comment type="subunit">
    <text evidence="3">Heterodimer of two subunits, one of which binds GTP.</text>
</comment>
<feature type="domain" description="eRF1/Pelota-like N-terminal" evidence="7">
    <location>
        <begin position="1"/>
        <end position="136"/>
    </location>
</feature>
<dbReference type="Pfam" id="PF03464">
    <property type="entry name" value="eRF1_2"/>
    <property type="match status" value="1"/>
</dbReference>
<sequence length="441" mass="49955">MDDIDHIEIWKMKKLLKTLAKAKGNGTSMITLALPPDKSLPYVNSMLTNEYGTATNIKSRVNKLSVLSAITSTQQKLKQYKTIPKNGLVIYCGTILIDGNKEKKVTYDIEPFKPINQFMYLCDSRFHTEVIENILGAEDKYGFIIMDGNGVLYATLCGNDQDILHQFSVDLPKKHGRGGQSALRFSRLRVEARNNYIRKVGELATHYFISNDIPNVKGLILAGSAELKVELSESQHFDGRLKPKVISIIDIAYGGANGLNQAIELSAETLSNVKLVEEKKLLESYFHEITMDTGKFCFGIKNSMMAVEAGVSDTLIVWENLDLKMCVFIDSDGKEHVEYLNKDQDLNKLDPVTNMHMEIKSCEDWIDWIAENYKKMGTKLEFITDRSSEGTQFVKGFGGVGCILRWNMEFPDEFIDFDNEEYNDNNDSDENNSEIDLDDFF</sequence>
<dbReference type="PANTHER" id="PTHR10113">
    <property type="entry name" value="PEPTIDE CHAIN RELEASE FACTOR SUBUNIT 1"/>
    <property type="match status" value="1"/>
</dbReference>
<dbReference type="InterPro" id="IPR005142">
    <property type="entry name" value="eRF1_3"/>
</dbReference>
<dbReference type="GO" id="GO:0005737">
    <property type="term" value="C:cytoplasm"/>
    <property type="evidence" value="ECO:0007669"/>
    <property type="project" value="UniProtKB-SubCell"/>
</dbReference>
<dbReference type="GO" id="GO:0003747">
    <property type="term" value="F:translation release factor activity"/>
    <property type="evidence" value="ECO:0007669"/>
    <property type="project" value="InterPro"/>
</dbReference>
<dbReference type="EMBL" id="CABVLZ010000004">
    <property type="protein sequence ID" value="VVU95340.1"/>
    <property type="molecule type" value="Genomic_DNA"/>
</dbReference>
<organism evidence="8">
    <name type="scientific">seawater metagenome</name>
    <dbReference type="NCBI Taxonomy" id="1561972"/>
    <lineage>
        <taxon>unclassified sequences</taxon>
        <taxon>metagenomes</taxon>
        <taxon>ecological metagenomes</taxon>
    </lineage>
</organism>
<dbReference type="InterPro" id="IPR024049">
    <property type="entry name" value="eRF1_1_sf"/>
</dbReference>
<dbReference type="InterPro" id="IPR004403">
    <property type="entry name" value="Peptide_chain-rel_eRF1/aRF1"/>
</dbReference>
<gene>
    <name evidence="8" type="ORF">CPAV1605_1091</name>
</gene>
<dbReference type="InterPro" id="IPR005140">
    <property type="entry name" value="eRF1_Pelota-like_N"/>
</dbReference>
<dbReference type="SUPFAM" id="SSF53137">
    <property type="entry name" value="Translational machinery components"/>
    <property type="match status" value="1"/>
</dbReference>
<keyword evidence="5" id="KW-0648">Protein biosynthesis</keyword>
<dbReference type="SUPFAM" id="SSF55481">
    <property type="entry name" value="N-terminal domain of eukaryotic peptide chain release factor subunit 1, ERF1"/>
    <property type="match status" value="1"/>
</dbReference>
<dbReference type="Gene3D" id="3.30.1330.30">
    <property type="match status" value="1"/>
</dbReference>
<evidence type="ECO:0000256" key="3">
    <source>
        <dbReference type="ARBA" id="ARBA00011520"/>
    </source>
</evidence>
<reference evidence="8" key="1">
    <citation type="submission" date="2019-09" db="EMBL/GenBank/DDBJ databases">
        <authorList>
            <person name="Needham M D."/>
        </authorList>
    </citation>
    <scope>NUCLEOTIDE SEQUENCE</scope>
</reference>
<evidence type="ECO:0000256" key="6">
    <source>
        <dbReference type="SAM" id="MobiDB-lite"/>
    </source>
</evidence>
<comment type="subcellular location">
    <subcellularLocation>
        <location evidence="1">Cytoplasm</location>
    </subcellularLocation>
</comment>
<evidence type="ECO:0000256" key="5">
    <source>
        <dbReference type="ARBA" id="ARBA00022917"/>
    </source>
</evidence>
<dbReference type="FunFam" id="3.30.1330.30:FF:000032">
    <property type="entry name" value="Eukaryotic peptide chain release factor subunit 1"/>
    <property type="match status" value="1"/>
</dbReference>
<proteinExistence type="inferred from homology"/>
<evidence type="ECO:0000256" key="4">
    <source>
        <dbReference type="ARBA" id="ARBA00022490"/>
    </source>
</evidence>
<dbReference type="FunFam" id="3.30.960.10:FF:000003">
    <property type="entry name" value="Peptide chain release factor subunit 1"/>
    <property type="match status" value="1"/>
</dbReference>
<dbReference type="SUPFAM" id="SSF55315">
    <property type="entry name" value="L30e-like"/>
    <property type="match status" value="1"/>
</dbReference>
<dbReference type="InterPro" id="IPR029064">
    <property type="entry name" value="Ribosomal_eL30-like_sf"/>
</dbReference>
<dbReference type="Pfam" id="PF03463">
    <property type="entry name" value="eRF1_1"/>
    <property type="match status" value="1"/>
</dbReference>
<evidence type="ECO:0000313" key="8">
    <source>
        <dbReference type="EMBL" id="VVU95340.1"/>
    </source>
</evidence>
<evidence type="ECO:0000259" key="7">
    <source>
        <dbReference type="SMART" id="SM01194"/>
    </source>
</evidence>
<evidence type="ECO:0000256" key="2">
    <source>
        <dbReference type="ARBA" id="ARBA00005326"/>
    </source>
</evidence>
<dbReference type="AlphaFoldDB" id="A0A5E8CMG4"/>
<protein>
    <submittedName>
        <fullName evidence="8">ERF1 domain 2</fullName>
    </submittedName>
</protein>
<dbReference type="Pfam" id="PF03465">
    <property type="entry name" value="eRF1_3"/>
    <property type="match status" value="1"/>
</dbReference>
<dbReference type="InterPro" id="IPR042226">
    <property type="entry name" value="eFR1_2_sf"/>
</dbReference>
<accession>A0A5E8CMG4</accession>
<name>A0A5E8CMG4_9ZZZZ</name>